<dbReference type="AlphaFoldDB" id="A0A099TXE6"/>
<dbReference type="Proteomes" id="UP000029922">
    <property type="component" value="Unassembled WGS sequence"/>
</dbReference>
<gene>
    <name evidence="8" type="primary">atoB2_2</name>
    <name evidence="9" type="ORF">LS73_001130</name>
    <name evidence="8" type="ORF">NCTC12714_02010</name>
</gene>
<dbReference type="InterPro" id="IPR020610">
    <property type="entry name" value="Thiolase_AS"/>
</dbReference>
<feature type="domain" description="Thiolase N-terminal" evidence="6">
    <location>
        <begin position="7"/>
        <end position="264"/>
    </location>
</feature>
<dbReference type="EMBL" id="JRPD02000002">
    <property type="protein sequence ID" value="TLE01318.1"/>
    <property type="molecule type" value="Genomic_DNA"/>
</dbReference>
<dbReference type="STRING" id="216.LS73_08635"/>
<dbReference type="PANTHER" id="PTHR18919:SF107">
    <property type="entry name" value="ACETYL-COA ACETYLTRANSFERASE, CYTOSOLIC"/>
    <property type="match status" value="1"/>
</dbReference>
<dbReference type="PANTHER" id="PTHR18919">
    <property type="entry name" value="ACETYL-COA C-ACYLTRANSFERASE"/>
    <property type="match status" value="1"/>
</dbReference>
<dbReference type="Pfam" id="PF00108">
    <property type="entry name" value="Thiolase_N"/>
    <property type="match status" value="1"/>
</dbReference>
<comment type="similarity">
    <text evidence="1 5">Belongs to the thiolase-like superfamily. Thiolase family.</text>
</comment>
<dbReference type="Pfam" id="PF02803">
    <property type="entry name" value="Thiolase_C"/>
    <property type="match status" value="1"/>
</dbReference>
<dbReference type="CDD" id="cd00751">
    <property type="entry name" value="thiolase"/>
    <property type="match status" value="1"/>
</dbReference>
<dbReference type="PIRSF" id="PIRSF000429">
    <property type="entry name" value="Ac-CoA_Ac_transf"/>
    <property type="match status" value="1"/>
</dbReference>
<dbReference type="NCBIfam" id="TIGR01930">
    <property type="entry name" value="AcCoA-C-Actrans"/>
    <property type="match status" value="1"/>
</dbReference>
<dbReference type="InterPro" id="IPR016039">
    <property type="entry name" value="Thiolase-like"/>
</dbReference>
<evidence type="ECO:0000313" key="11">
    <source>
        <dbReference type="Proteomes" id="UP000255139"/>
    </source>
</evidence>
<evidence type="ECO:0000313" key="9">
    <source>
        <dbReference type="EMBL" id="TLE01318.1"/>
    </source>
</evidence>
<dbReference type="EC" id="2.3.1.9" evidence="8"/>
<reference evidence="9 10" key="1">
    <citation type="journal article" date="2014" name="Genome Announc.">
        <title>Draft genome sequences of eight enterohepatic helicobacter species isolated from both laboratory and wild rodents.</title>
        <authorList>
            <person name="Sheh A."/>
            <person name="Shen Z."/>
            <person name="Fox J.G."/>
        </authorList>
    </citation>
    <scope>NUCLEOTIDE SEQUENCE [LARGE SCALE GENOMIC DNA]</scope>
    <source>
        <strain evidence="9 10">ST1</strain>
    </source>
</reference>
<dbReference type="InterPro" id="IPR020613">
    <property type="entry name" value="Thiolase_CS"/>
</dbReference>
<name>A0A099TXE6_9HELI</name>
<dbReference type="OrthoDB" id="4565318at2"/>
<dbReference type="PROSITE" id="PS00099">
    <property type="entry name" value="THIOLASE_3"/>
    <property type="match status" value="1"/>
</dbReference>
<dbReference type="InterPro" id="IPR002155">
    <property type="entry name" value="Thiolase"/>
</dbReference>
<evidence type="ECO:0000256" key="4">
    <source>
        <dbReference type="PIRSR" id="PIRSR000429-1"/>
    </source>
</evidence>
<protein>
    <submittedName>
        <fullName evidence="9">Acetyl-CoA C-acetyltransferase</fullName>
    </submittedName>
    <submittedName>
        <fullName evidence="8">Acetyl-CoA acetyltransferase 2</fullName>
        <ecNumber evidence="8">2.3.1.9</ecNumber>
    </submittedName>
</protein>
<dbReference type="Proteomes" id="UP000255139">
    <property type="component" value="Unassembled WGS sequence"/>
</dbReference>
<evidence type="ECO:0000256" key="5">
    <source>
        <dbReference type="RuleBase" id="RU003557"/>
    </source>
</evidence>
<dbReference type="GO" id="GO:0003985">
    <property type="term" value="F:acetyl-CoA C-acetyltransferase activity"/>
    <property type="evidence" value="ECO:0007669"/>
    <property type="project" value="UniProtKB-EC"/>
</dbReference>
<keyword evidence="3 5" id="KW-0012">Acyltransferase</keyword>
<evidence type="ECO:0000259" key="7">
    <source>
        <dbReference type="Pfam" id="PF02803"/>
    </source>
</evidence>
<dbReference type="InterPro" id="IPR020615">
    <property type="entry name" value="Thiolase_acyl_enz_int_AS"/>
</dbReference>
<feature type="active site" description="Acyl-thioester intermediate" evidence="4">
    <location>
        <position position="91"/>
    </location>
</feature>
<accession>A0A099TXE6</accession>
<dbReference type="InterPro" id="IPR020617">
    <property type="entry name" value="Thiolase_C"/>
</dbReference>
<dbReference type="PROSITE" id="PS00737">
    <property type="entry name" value="THIOLASE_2"/>
    <property type="match status" value="1"/>
</dbReference>
<evidence type="ECO:0000313" key="8">
    <source>
        <dbReference type="EMBL" id="STQ87188.1"/>
    </source>
</evidence>
<evidence type="ECO:0000313" key="10">
    <source>
        <dbReference type="Proteomes" id="UP000029922"/>
    </source>
</evidence>
<organism evidence="8 11">
    <name type="scientific">Helicobacter muridarum</name>
    <dbReference type="NCBI Taxonomy" id="216"/>
    <lineage>
        <taxon>Bacteria</taxon>
        <taxon>Pseudomonadati</taxon>
        <taxon>Campylobacterota</taxon>
        <taxon>Epsilonproteobacteria</taxon>
        <taxon>Campylobacterales</taxon>
        <taxon>Helicobacteraceae</taxon>
        <taxon>Helicobacter</taxon>
    </lineage>
</organism>
<dbReference type="SUPFAM" id="SSF53901">
    <property type="entry name" value="Thiolase-like"/>
    <property type="match status" value="2"/>
</dbReference>
<dbReference type="Gene3D" id="3.40.47.10">
    <property type="match status" value="2"/>
</dbReference>
<evidence type="ECO:0000259" key="6">
    <source>
        <dbReference type="Pfam" id="PF00108"/>
    </source>
</evidence>
<proteinExistence type="inferred from homology"/>
<feature type="active site" description="Proton acceptor" evidence="4">
    <location>
        <position position="383"/>
    </location>
</feature>
<feature type="active site" description="Proton acceptor" evidence="4">
    <location>
        <position position="353"/>
    </location>
</feature>
<dbReference type="EMBL" id="UGJE01000002">
    <property type="protein sequence ID" value="STQ87188.1"/>
    <property type="molecule type" value="Genomic_DNA"/>
</dbReference>
<dbReference type="RefSeq" id="WP_034559128.1">
    <property type="nucleotide sequence ID" value="NZ_FZML01000017.1"/>
</dbReference>
<evidence type="ECO:0000256" key="3">
    <source>
        <dbReference type="ARBA" id="ARBA00023315"/>
    </source>
</evidence>
<sequence>MQTLKEVVIVAAKRTPIGSFLGSLKDIKALILASTVAKAIIEELRLDPTCINSLILGQVLQSTQGQNLARQVALQCNMSVQSNGYVINDVCGSGLKAVELAYNSIALGENEIVLAGGVENMSLAPFALERIRSGYRMGNQTCIDTMIQDGLWCAINNYHMGITAENIAKQYKISRQEQDRFSLDSQIKAGKAINEGTFKDEVVPLSIQEKKEQRIFAIDEFVKSNTTIESLSKLKPAFDKEGSVTAGNSSGINDGAAMLLLMDKNKAKELGMPILAQIKNFGNVGVEPSIMGIGAAFAAKTALQRAKLNINDIDLIEANEAFASQSIATIRELGLDNNLDKVNIHGGAIALGHPIGASGARILTTLIYAMRRQKKNLGLATLCIGGGQGISTIIEINE</sequence>
<keyword evidence="11" id="KW-1185">Reference proteome</keyword>
<evidence type="ECO:0000256" key="2">
    <source>
        <dbReference type="ARBA" id="ARBA00022679"/>
    </source>
</evidence>
<dbReference type="FunFam" id="3.40.47.10:FF:000010">
    <property type="entry name" value="Acetyl-CoA acetyltransferase (Thiolase)"/>
    <property type="match status" value="1"/>
</dbReference>
<feature type="domain" description="Thiolase C-terminal" evidence="7">
    <location>
        <begin position="273"/>
        <end position="395"/>
    </location>
</feature>
<dbReference type="InterPro" id="IPR020616">
    <property type="entry name" value="Thiolase_N"/>
</dbReference>
<evidence type="ECO:0000256" key="1">
    <source>
        <dbReference type="ARBA" id="ARBA00010982"/>
    </source>
</evidence>
<reference evidence="8 11" key="2">
    <citation type="submission" date="2018-06" db="EMBL/GenBank/DDBJ databases">
        <authorList>
            <consortium name="Pathogen Informatics"/>
            <person name="Doyle S."/>
        </authorList>
    </citation>
    <scope>NUCLEOTIDE SEQUENCE [LARGE SCALE GENOMIC DNA]</scope>
    <source>
        <strain evidence="8 11">NCTC12714</strain>
    </source>
</reference>
<keyword evidence="2 5" id="KW-0808">Transferase</keyword>
<dbReference type="PROSITE" id="PS00098">
    <property type="entry name" value="THIOLASE_1"/>
    <property type="match status" value="1"/>
</dbReference>